<accession>A0ABW5YM38</accession>
<evidence type="ECO:0000313" key="3">
    <source>
        <dbReference type="Proteomes" id="UP001597534"/>
    </source>
</evidence>
<dbReference type="RefSeq" id="WP_379811793.1">
    <property type="nucleotide sequence ID" value="NZ_JBHUPC010000013.1"/>
</dbReference>
<keyword evidence="1" id="KW-0732">Signal</keyword>
<sequence>MKKAILFSVFALAISSTFVSCSTDDFESEVAAMNNEEVQLVDGDTEIDPDPIVIIIKKD</sequence>
<evidence type="ECO:0000313" key="2">
    <source>
        <dbReference type="EMBL" id="MFD2892161.1"/>
    </source>
</evidence>
<organism evidence="2 3">
    <name type="scientific">Flavobacterium chuncheonense</name>
    <dbReference type="NCBI Taxonomy" id="2026653"/>
    <lineage>
        <taxon>Bacteria</taxon>
        <taxon>Pseudomonadati</taxon>
        <taxon>Bacteroidota</taxon>
        <taxon>Flavobacteriia</taxon>
        <taxon>Flavobacteriales</taxon>
        <taxon>Flavobacteriaceae</taxon>
        <taxon>Flavobacterium</taxon>
    </lineage>
</organism>
<dbReference type="PROSITE" id="PS51257">
    <property type="entry name" value="PROKAR_LIPOPROTEIN"/>
    <property type="match status" value="1"/>
</dbReference>
<comment type="caution">
    <text evidence="2">The sequence shown here is derived from an EMBL/GenBank/DDBJ whole genome shotgun (WGS) entry which is preliminary data.</text>
</comment>
<feature type="signal peptide" evidence="1">
    <location>
        <begin position="1"/>
        <end position="21"/>
    </location>
</feature>
<dbReference type="EMBL" id="JBHUPC010000013">
    <property type="protein sequence ID" value="MFD2892161.1"/>
    <property type="molecule type" value="Genomic_DNA"/>
</dbReference>
<evidence type="ECO:0000256" key="1">
    <source>
        <dbReference type="SAM" id="SignalP"/>
    </source>
</evidence>
<proteinExistence type="predicted"/>
<keyword evidence="3" id="KW-1185">Reference proteome</keyword>
<name>A0ABW5YM38_9FLAO</name>
<feature type="chain" id="PRO_5045851933" description="Secreted protein" evidence="1">
    <location>
        <begin position="22"/>
        <end position="59"/>
    </location>
</feature>
<dbReference type="Proteomes" id="UP001597534">
    <property type="component" value="Unassembled WGS sequence"/>
</dbReference>
<evidence type="ECO:0008006" key="4">
    <source>
        <dbReference type="Google" id="ProtNLM"/>
    </source>
</evidence>
<reference evidence="3" key="1">
    <citation type="journal article" date="2019" name="Int. J. Syst. Evol. Microbiol.">
        <title>The Global Catalogue of Microorganisms (GCM) 10K type strain sequencing project: providing services to taxonomists for standard genome sequencing and annotation.</title>
        <authorList>
            <consortium name="The Broad Institute Genomics Platform"/>
            <consortium name="The Broad Institute Genome Sequencing Center for Infectious Disease"/>
            <person name="Wu L."/>
            <person name="Ma J."/>
        </authorList>
    </citation>
    <scope>NUCLEOTIDE SEQUENCE [LARGE SCALE GENOMIC DNA]</scope>
    <source>
        <strain evidence="3">KCTC 22671</strain>
    </source>
</reference>
<gene>
    <name evidence="2" type="ORF">ACFS5J_09075</name>
</gene>
<protein>
    <recommendedName>
        <fullName evidence="4">Secreted protein</fullName>
    </recommendedName>
</protein>